<accession>A0AAV4HJM6</accession>
<dbReference type="Proteomes" id="UP000762676">
    <property type="component" value="Unassembled WGS sequence"/>
</dbReference>
<dbReference type="EMBL" id="BMAT01002063">
    <property type="protein sequence ID" value="GFR98352.1"/>
    <property type="molecule type" value="Genomic_DNA"/>
</dbReference>
<evidence type="ECO:0000313" key="3">
    <source>
        <dbReference type="Proteomes" id="UP000762676"/>
    </source>
</evidence>
<sequence>MLRRGVEESNCHATVSRDEEGGGSGVGLATPSCKITNATETLGRRGKAGQVTGIMTGGDESREEVSTLTAGLKTTHTNRFFGMLNSKFAKTSIVIGYAPTDVAENEDKDQFYFALQRASNRIPGHDVLLLIGDFNVKIDNNNVNKEKTMGRHGIGDITDNGEHLDNLCEGNNLVIGGSIFQHKAIHKLTWTSPDGRTQSQIDHITISRK</sequence>
<name>A0AAV4HJM6_9GAST</name>
<dbReference type="AlphaFoldDB" id="A0AAV4HJM6"/>
<dbReference type="SUPFAM" id="SSF56219">
    <property type="entry name" value="DNase I-like"/>
    <property type="match status" value="1"/>
</dbReference>
<gene>
    <name evidence="2" type="ORF">ElyMa_001017200</name>
</gene>
<organism evidence="2 3">
    <name type="scientific">Elysia marginata</name>
    <dbReference type="NCBI Taxonomy" id="1093978"/>
    <lineage>
        <taxon>Eukaryota</taxon>
        <taxon>Metazoa</taxon>
        <taxon>Spiralia</taxon>
        <taxon>Lophotrochozoa</taxon>
        <taxon>Mollusca</taxon>
        <taxon>Gastropoda</taxon>
        <taxon>Heterobranchia</taxon>
        <taxon>Euthyneura</taxon>
        <taxon>Panpulmonata</taxon>
        <taxon>Sacoglossa</taxon>
        <taxon>Placobranchoidea</taxon>
        <taxon>Plakobranchidae</taxon>
        <taxon>Elysia</taxon>
    </lineage>
</organism>
<comment type="caution">
    <text evidence="2">The sequence shown here is derived from an EMBL/GenBank/DDBJ whole genome shotgun (WGS) entry which is preliminary data.</text>
</comment>
<evidence type="ECO:0000256" key="1">
    <source>
        <dbReference type="SAM" id="MobiDB-lite"/>
    </source>
</evidence>
<dbReference type="InterPro" id="IPR036691">
    <property type="entry name" value="Endo/exonu/phosph_ase_sf"/>
</dbReference>
<feature type="compositionally biased region" description="Basic and acidic residues" evidence="1">
    <location>
        <begin position="1"/>
        <end position="20"/>
    </location>
</feature>
<proteinExistence type="predicted"/>
<keyword evidence="3" id="KW-1185">Reference proteome</keyword>
<evidence type="ECO:0000313" key="2">
    <source>
        <dbReference type="EMBL" id="GFR98352.1"/>
    </source>
</evidence>
<feature type="region of interest" description="Disordered" evidence="1">
    <location>
        <begin position="1"/>
        <end position="30"/>
    </location>
</feature>
<protein>
    <submittedName>
        <fullName evidence="2">Craniofacial development protein 2-like</fullName>
    </submittedName>
</protein>
<dbReference type="Gene3D" id="3.60.10.10">
    <property type="entry name" value="Endonuclease/exonuclease/phosphatase"/>
    <property type="match status" value="1"/>
</dbReference>
<reference evidence="2 3" key="1">
    <citation type="journal article" date="2021" name="Elife">
        <title>Chloroplast acquisition without the gene transfer in kleptoplastic sea slugs, Plakobranchus ocellatus.</title>
        <authorList>
            <person name="Maeda T."/>
            <person name="Takahashi S."/>
            <person name="Yoshida T."/>
            <person name="Shimamura S."/>
            <person name="Takaki Y."/>
            <person name="Nagai Y."/>
            <person name="Toyoda A."/>
            <person name="Suzuki Y."/>
            <person name="Arimoto A."/>
            <person name="Ishii H."/>
            <person name="Satoh N."/>
            <person name="Nishiyama T."/>
            <person name="Hasebe M."/>
            <person name="Maruyama T."/>
            <person name="Minagawa J."/>
            <person name="Obokata J."/>
            <person name="Shigenobu S."/>
        </authorList>
    </citation>
    <scope>NUCLEOTIDE SEQUENCE [LARGE SCALE GENOMIC DNA]</scope>
</reference>